<accession>A0ABP8I165</accession>
<reference evidence="5" key="1">
    <citation type="journal article" date="2019" name="Int. J. Syst. Evol. Microbiol.">
        <title>The Global Catalogue of Microorganisms (GCM) 10K type strain sequencing project: providing services to taxonomists for standard genome sequencing and annotation.</title>
        <authorList>
            <consortium name="The Broad Institute Genomics Platform"/>
            <consortium name="The Broad Institute Genome Sequencing Center for Infectious Disease"/>
            <person name="Wu L."/>
            <person name="Ma J."/>
        </authorList>
    </citation>
    <scope>NUCLEOTIDE SEQUENCE [LARGE SCALE GENOMIC DNA]</scope>
    <source>
        <strain evidence="5">JCM 17804</strain>
    </source>
</reference>
<organism evidence="4 5">
    <name type="scientific">Variovorax defluvii</name>
    <dbReference type="NCBI Taxonomy" id="913761"/>
    <lineage>
        <taxon>Bacteria</taxon>
        <taxon>Pseudomonadati</taxon>
        <taxon>Pseudomonadota</taxon>
        <taxon>Betaproteobacteria</taxon>
        <taxon>Burkholderiales</taxon>
        <taxon>Comamonadaceae</taxon>
        <taxon>Variovorax</taxon>
    </lineage>
</organism>
<protein>
    <recommendedName>
        <fullName evidence="3">RHS protein conserved region domain-containing protein</fullName>
    </recommendedName>
</protein>
<evidence type="ECO:0000313" key="4">
    <source>
        <dbReference type="EMBL" id="GAA4349235.1"/>
    </source>
</evidence>
<feature type="signal peptide" evidence="2">
    <location>
        <begin position="1"/>
        <end position="19"/>
    </location>
</feature>
<dbReference type="Pfam" id="PF03527">
    <property type="entry name" value="RHS"/>
    <property type="match status" value="1"/>
</dbReference>
<dbReference type="Proteomes" id="UP001500975">
    <property type="component" value="Unassembled WGS sequence"/>
</dbReference>
<dbReference type="RefSeq" id="WP_345539617.1">
    <property type="nucleotide sequence ID" value="NZ_BAABGJ010000058.1"/>
</dbReference>
<evidence type="ECO:0000256" key="2">
    <source>
        <dbReference type="SAM" id="SignalP"/>
    </source>
</evidence>
<dbReference type="EMBL" id="BAABGJ010000058">
    <property type="protein sequence ID" value="GAA4349235.1"/>
    <property type="molecule type" value="Genomic_DNA"/>
</dbReference>
<feature type="chain" id="PRO_5046024238" description="RHS protein conserved region domain-containing protein" evidence="2">
    <location>
        <begin position="20"/>
        <end position="384"/>
    </location>
</feature>
<name>A0ABP8I165_9BURK</name>
<dbReference type="PANTHER" id="PTHR32305:SF15">
    <property type="entry name" value="PROTEIN RHSA-RELATED"/>
    <property type="match status" value="1"/>
</dbReference>
<dbReference type="InterPro" id="IPR022385">
    <property type="entry name" value="Rhs_assc_core"/>
</dbReference>
<proteinExistence type="predicted"/>
<sequence>MVLAAFAVAGALQAGPSSATPQIGITTAGLADSLKSFFTRLWSPATSGAEQQGTAYLYDEEGNLISETGTGGANSTGSTQYIYLPTANGPMPIAAIINGQPYAVHSDHLNTPRRLTDSQGQVVWQWAYSAFGDEKPTIAKNRFANLEANPNPGTTSFPDITYNVRYPNHYADEESGLFENRNRFYSPSLGRYTQVDAFGLNAGTNRFVYALDDPLSVLDDDGLAPKKPNGAVPGPFSPVTGGVIKPSPIPGWQPLPIGVPGRARLSGAASADWGRGVAGPICQPTYSLDDLSRAAGAAAKGGFTAAGRSLQKHGSRDGSKWTQGDIDVNKPVQANSRGQDLVDDVLTSPGGQVVPNARGGLDAVAPDGRVVRYNRDGTFQGLRE</sequence>
<keyword evidence="5" id="KW-1185">Reference proteome</keyword>
<comment type="caution">
    <text evidence="4">The sequence shown here is derived from an EMBL/GenBank/DDBJ whole genome shotgun (WGS) entry which is preliminary data.</text>
</comment>
<dbReference type="InterPro" id="IPR001826">
    <property type="entry name" value="RHS"/>
</dbReference>
<dbReference type="NCBIfam" id="TIGR03696">
    <property type="entry name" value="Rhs_assc_core"/>
    <property type="match status" value="1"/>
</dbReference>
<evidence type="ECO:0000256" key="1">
    <source>
        <dbReference type="SAM" id="MobiDB-lite"/>
    </source>
</evidence>
<feature type="domain" description="RHS protein conserved region" evidence="3">
    <location>
        <begin position="105"/>
        <end position="133"/>
    </location>
</feature>
<gene>
    <name evidence="4" type="ORF">GCM10023165_35840</name>
</gene>
<feature type="region of interest" description="Disordered" evidence="1">
    <location>
        <begin position="307"/>
        <end position="339"/>
    </location>
</feature>
<dbReference type="InterPro" id="IPR050708">
    <property type="entry name" value="T6SS_VgrG/RHS"/>
</dbReference>
<evidence type="ECO:0000313" key="5">
    <source>
        <dbReference type="Proteomes" id="UP001500975"/>
    </source>
</evidence>
<evidence type="ECO:0000259" key="3">
    <source>
        <dbReference type="Pfam" id="PF03527"/>
    </source>
</evidence>
<dbReference type="PANTHER" id="PTHR32305">
    <property type="match status" value="1"/>
</dbReference>
<keyword evidence="2" id="KW-0732">Signal</keyword>
<dbReference type="Gene3D" id="2.180.10.10">
    <property type="entry name" value="RHS repeat-associated core"/>
    <property type="match status" value="1"/>
</dbReference>